<dbReference type="InterPro" id="IPR002934">
    <property type="entry name" value="Polymerase_NTP_transf_dom"/>
</dbReference>
<evidence type="ECO:0000259" key="1">
    <source>
        <dbReference type="Pfam" id="PF01909"/>
    </source>
</evidence>
<dbReference type="GO" id="GO:0016779">
    <property type="term" value="F:nucleotidyltransferase activity"/>
    <property type="evidence" value="ECO:0007669"/>
    <property type="project" value="UniProtKB-KW"/>
</dbReference>
<accession>A0ABU3BU80</accession>
<proteinExistence type="predicted"/>
<keyword evidence="2" id="KW-0808">Transferase</keyword>
<name>A0ABU3BU80_9BACT</name>
<dbReference type="InterPro" id="IPR052548">
    <property type="entry name" value="Type_VII_TA_antitoxin"/>
</dbReference>
<dbReference type="SUPFAM" id="SSF81301">
    <property type="entry name" value="Nucleotidyltransferase"/>
    <property type="match status" value="1"/>
</dbReference>
<organism evidence="2 3">
    <name type="scientific">Rubrivirga litoralis</name>
    <dbReference type="NCBI Taxonomy" id="3075598"/>
    <lineage>
        <taxon>Bacteria</taxon>
        <taxon>Pseudomonadati</taxon>
        <taxon>Rhodothermota</taxon>
        <taxon>Rhodothermia</taxon>
        <taxon>Rhodothermales</taxon>
        <taxon>Rubricoccaceae</taxon>
        <taxon>Rubrivirga</taxon>
    </lineage>
</organism>
<dbReference type="EMBL" id="JAVRHT010000040">
    <property type="protein sequence ID" value="MDT0632848.1"/>
    <property type="molecule type" value="Genomic_DNA"/>
</dbReference>
<dbReference type="PANTHER" id="PTHR33933">
    <property type="entry name" value="NUCLEOTIDYLTRANSFERASE"/>
    <property type="match status" value="1"/>
</dbReference>
<dbReference type="Gene3D" id="3.30.460.10">
    <property type="entry name" value="Beta Polymerase, domain 2"/>
    <property type="match status" value="1"/>
</dbReference>
<evidence type="ECO:0000313" key="2">
    <source>
        <dbReference type="EMBL" id="MDT0632848.1"/>
    </source>
</evidence>
<dbReference type="EC" id="2.7.7.-" evidence="2"/>
<dbReference type="Proteomes" id="UP001267426">
    <property type="component" value="Unassembled WGS sequence"/>
</dbReference>
<dbReference type="PANTHER" id="PTHR33933:SF1">
    <property type="entry name" value="PROTEIN ADENYLYLTRANSFERASE MNTA-RELATED"/>
    <property type="match status" value="1"/>
</dbReference>
<keyword evidence="2" id="KW-0548">Nucleotidyltransferase</keyword>
<dbReference type="RefSeq" id="WP_311665150.1">
    <property type="nucleotide sequence ID" value="NZ_JAVRHT010000040.1"/>
</dbReference>
<feature type="domain" description="Polymerase nucleotidyl transferase" evidence="1">
    <location>
        <begin position="13"/>
        <end position="70"/>
    </location>
</feature>
<protein>
    <submittedName>
        <fullName evidence="2">Nucleotidyltransferase domain-containing protein</fullName>
        <ecNumber evidence="2">2.7.7.-</ecNumber>
    </submittedName>
</protein>
<comment type="caution">
    <text evidence="2">The sequence shown here is derived from an EMBL/GenBank/DDBJ whole genome shotgun (WGS) entry which is preliminary data.</text>
</comment>
<sequence length="108" mass="11962">MPATLPDGFLPALRRRLEAHYGDRLVRAVLFGSYARGEATEESDVDVLVVLGGEVDAWEEGKPLSDISVDLMFEFGPALSIVVVDEALYERNWSFIQNVREDALPLPA</sequence>
<dbReference type="Pfam" id="PF01909">
    <property type="entry name" value="NTP_transf_2"/>
    <property type="match status" value="1"/>
</dbReference>
<keyword evidence="3" id="KW-1185">Reference proteome</keyword>
<reference evidence="2 3" key="1">
    <citation type="submission" date="2023-09" db="EMBL/GenBank/DDBJ databases">
        <authorList>
            <person name="Rey-Velasco X."/>
        </authorList>
    </citation>
    <scope>NUCLEOTIDE SEQUENCE [LARGE SCALE GENOMIC DNA]</scope>
    <source>
        <strain evidence="2 3">F394</strain>
    </source>
</reference>
<dbReference type="InterPro" id="IPR043519">
    <property type="entry name" value="NT_sf"/>
</dbReference>
<gene>
    <name evidence="2" type="ORF">RM540_13900</name>
</gene>
<evidence type="ECO:0000313" key="3">
    <source>
        <dbReference type="Proteomes" id="UP001267426"/>
    </source>
</evidence>
<dbReference type="CDD" id="cd05403">
    <property type="entry name" value="NT_KNTase_like"/>
    <property type="match status" value="1"/>
</dbReference>